<keyword evidence="2" id="KW-1185">Reference proteome</keyword>
<evidence type="ECO:0000259" key="1">
    <source>
        <dbReference type="PROSITE" id="PS51186"/>
    </source>
</evidence>
<dbReference type="Pfam" id="PF18014">
    <property type="entry name" value="Acetyltransf_18"/>
    <property type="match status" value="1"/>
</dbReference>
<dbReference type="CDD" id="cd04301">
    <property type="entry name" value="NAT_SF"/>
    <property type="match status" value="1"/>
</dbReference>
<sequence>MISSSLLISISPGTHIALSVKVQAMDQQQQGPAKPENFRVRPMTSLSEFSLLFEWAVAEGWRPGVYDAETYYNQDPTGYYLAELDGVPIGAIGTIKFGEDLASITQYIVKPPFRGKGYGYRMWQEVLKKIGDRNLVLESVAAQRSNYEKSGFKSSWQTIRFRGVGRTDDHVISNAGDRVTLTSVDKVNFDDLCAFDQKVSGVSRPVFLKSWINQPGSIGLVAVESIDGTGQKREYRIVGYGCSRLCYEEYQSTTFSRKIAPIYAETSAVGSQLCNALVATVPPGVPYYIDAIDANEGAMQIVIGFGVENVEQVTHMFTKWNRVQQNMVYGLTDFEIGF</sequence>
<name>A0A9J7HJB0_BRAFL</name>
<dbReference type="InterPro" id="IPR000182">
    <property type="entry name" value="GNAT_dom"/>
</dbReference>
<dbReference type="PROSITE" id="PS51186">
    <property type="entry name" value="GNAT"/>
    <property type="match status" value="1"/>
</dbReference>
<dbReference type="Gene3D" id="3.40.630.90">
    <property type="match status" value="1"/>
</dbReference>
<dbReference type="InterPro" id="IPR041496">
    <property type="entry name" value="YitH/HolE_GNAT"/>
</dbReference>
<protein>
    <submittedName>
        <fullName evidence="3">Uncharacterized protein LOC118404206</fullName>
    </submittedName>
</protein>
<dbReference type="GO" id="GO:0016747">
    <property type="term" value="F:acyltransferase activity, transferring groups other than amino-acyl groups"/>
    <property type="evidence" value="ECO:0007669"/>
    <property type="project" value="InterPro"/>
</dbReference>
<dbReference type="Pfam" id="PF00583">
    <property type="entry name" value="Acetyltransf_1"/>
    <property type="match status" value="1"/>
</dbReference>
<evidence type="ECO:0000313" key="2">
    <source>
        <dbReference type="Proteomes" id="UP000001554"/>
    </source>
</evidence>
<dbReference type="InterPro" id="IPR016181">
    <property type="entry name" value="Acyl_CoA_acyltransferase"/>
</dbReference>
<gene>
    <name evidence="3" type="primary">LOC118404206</name>
</gene>
<reference evidence="3" key="2">
    <citation type="submission" date="2025-08" db="UniProtKB">
        <authorList>
            <consortium name="RefSeq"/>
        </authorList>
    </citation>
    <scope>IDENTIFICATION</scope>
    <source>
        <strain evidence="3">S238N-H82</strain>
        <tissue evidence="3">Testes</tissue>
    </source>
</reference>
<dbReference type="PANTHER" id="PTHR47237">
    <property type="entry name" value="SLL0310 PROTEIN"/>
    <property type="match status" value="1"/>
</dbReference>
<dbReference type="OMA" id="VAPRICM"/>
<dbReference type="Proteomes" id="UP000001554">
    <property type="component" value="Chromosome 17"/>
</dbReference>
<dbReference type="PANTHER" id="PTHR47237:SF1">
    <property type="entry name" value="SLL0310 PROTEIN"/>
    <property type="match status" value="1"/>
</dbReference>
<dbReference type="Gene3D" id="3.40.630.30">
    <property type="match status" value="1"/>
</dbReference>
<dbReference type="GeneID" id="118404206"/>
<dbReference type="OrthoDB" id="5771378at2759"/>
<dbReference type="InterPro" id="IPR052729">
    <property type="entry name" value="Acyl/Acetyltrans_Enzymes"/>
</dbReference>
<feature type="domain" description="N-acetyltransferase" evidence="1">
    <location>
        <begin position="38"/>
        <end position="182"/>
    </location>
</feature>
<dbReference type="FunFam" id="3.40.630.30:FF:000392">
    <property type="entry name" value="Uncharacterized protein"/>
    <property type="match status" value="1"/>
</dbReference>
<dbReference type="RefSeq" id="XP_035659127.1">
    <property type="nucleotide sequence ID" value="XM_035803234.1"/>
</dbReference>
<evidence type="ECO:0000313" key="3">
    <source>
        <dbReference type="RefSeq" id="XP_035659127.1"/>
    </source>
</evidence>
<proteinExistence type="predicted"/>
<dbReference type="AlphaFoldDB" id="A0A9J7HJB0"/>
<accession>A0A9J7HJB0</accession>
<organism evidence="2 3">
    <name type="scientific">Branchiostoma floridae</name>
    <name type="common">Florida lancelet</name>
    <name type="synonym">Amphioxus</name>
    <dbReference type="NCBI Taxonomy" id="7739"/>
    <lineage>
        <taxon>Eukaryota</taxon>
        <taxon>Metazoa</taxon>
        <taxon>Chordata</taxon>
        <taxon>Cephalochordata</taxon>
        <taxon>Leptocardii</taxon>
        <taxon>Amphioxiformes</taxon>
        <taxon>Branchiostomatidae</taxon>
        <taxon>Branchiostoma</taxon>
    </lineage>
</organism>
<reference evidence="2" key="1">
    <citation type="journal article" date="2020" name="Nat. Ecol. Evol.">
        <title>Deeply conserved synteny resolves early events in vertebrate evolution.</title>
        <authorList>
            <person name="Simakov O."/>
            <person name="Marletaz F."/>
            <person name="Yue J.X."/>
            <person name="O'Connell B."/>
            <person name="Jenkins J."/>
            <person name="Brandt A."/>
            <person name="Calef R."/>
            <person name="Tung C.H."/>
            <person name="Huang T.K."/>
            <person name="Schmutz J."/>
            <person name="Satoh N."/>
            <person name="Yu J.K."/>
            <person name="Putnam N.H."/>
            <person name="Green R.E."/>
            <person name="Rokhsar D.S."/>
        </authorList>
    </citation>
    <scope>NUCLEOTIDE SEQUENCE [LARGE SCALE GENOMIC DNA]</scope>
    <source>
        <strain evidence="2">S238N-H82</strain>
    </source>
</reference>
<dbReference type="KEGG" id="bfo:118404206"/>
<dbReference type="SUPFAM" id="SSF55729">
    <property type="entry name" value="Acyl-CoA N-acyltransferases (Nat)"/>
    <property type="match status" value="1"/>
</dbReference>